<feature type="compositionally biased region" description="Polar residues" evidence="1">
    <location>
        <begin position="53"/>
        <end position="66"/>
    </location>
</feature>
<feature type="chain" id="PRO_5024861275" evidence="2">
    <location>
        <begin position="22"/>
        <end position="72"/>
    </location>
</feature>
<organism evidence="3 4">
    <name type="scientific">Callosobruchus maculatus</name>
    <name type="common">Southern cowpea weevil</name>
    <name type="synonym">Pulse bruchid</name>
    <dbReference type="NCBI Taxonomy" id="64391"/>
    <lineage>
        <taxon>Eukaryota</taxon>
        <taxon>Metazoa</taxon>
        <taxon>Ecdysozoa</taxon>
        <taxon>Arthropoda</taxon>
        <taxon>Hexapoda</taxon>
        <taxon>Insecta</taxon>
        <taxon>Pterygota</taxon>
        <taxon>Neoptera</taxon>
        <taxon>Endopterygota</taxon>
        <taxon>Coleoptera</taxon>
        <taxon>Polyphaga</taxon>
        <taxon>Cucujiformia</taxon>
        <taxon>Chrysomeloidea</taxon>
        <taxon>Chrysomelidae</taxon>
        <taxon>Bruchinae</taxon>
        <taxon>Bruchini</taxon>
        <taxon>Callosobruchus</taxon>
    </lineage>
</organism>
<sequence>MASRGLLICFIIVLYLNLALCGSNIDLSEQVILGQIKEIKYLICFQERKMSFQVPSNQGPPSNSKISVRAKP</sequence>
<protein>
    <submittedName>
        <fullName evidence="3">Uncharacterized protein</fullName>
    </submittedName>
</protein>
<feature type="region of interest" description="Disordered" evidence="1">
    <location>
        <begin position="53"/>
        <end position="72"/>
    </location>
</feature>
<reference evidence="3 4" key="1">
    <citation type="submission" date="2019-01" db="EMBL/GenBank/DDBJ databases">
        <authorList>
            <person name="Sayadi A."/>
        </authorList>
    </citation>
    <scope>NUCLEOTIDE SEQUENCE [LARGE SCALE GENOMIC DNA]</scope>
</reference>
<accession>A0A653C2X9</accession>
<evidence type="ECO:0000313" key="4">
    <source>
        <dbReference type="Proteomes" id="UP000410492"/>
    </source>
</evidence>
<evidence type="ECO:0000313" key="3">
    <source>
        <dbReference type="EMBL" id="VEN42240.1"/>
    </source>
</evidence>
<dbReference type="EMBL" id="CAACVG010006871">
    <property type="protein sequence ID" value="VEN42240.1"/>
    <property type="molecule type" value="Genomic_DNA"/>
</dbReference>
<keyword evidence="2" id="KW-0732">Signal</keyword>
<dbReference type="AlphaFoldDB" id="A0A653C2X9"/>
<name>A0A653C2X9_CALMS</name>
<dbReference type="Proteomes" id="UP000410492">
    <property type="component" value="Unassembled WGS sequence"/>
</dbReference>
<gene>
    <name evidence="3" type="ORF">CALMAC_LOCUS5804</name>
</gene>
<evidence type="ECO:0000256" key="2">
    <source>
        <dbReference type="SAM" id="SignalP"/>
    </source>
</evidence>
<feature type="signal peptide" evidence="2">
    <location>
        <begin position="1"/>
        <end position="21"/>
    </location>
</feature>
<keyword evidence="4" id="KW-1185">Reference proteome</keyword>
<evidence type="ECO:0000256" key="1">
    <source>
        <dbReference type="SAM" id="MobiDB-lite"/>
    </source>
</evidence>
<proteinExistence type="predicted"/>